<evidence type="ECO:0000313" key="2">
    <source>
        <dbReference type="Proteomes" id="UP001472677"/>
    </source>
</evidence>
<keyword evidence="2" id="KW-1185">Reference proteome</keyword>
<name>A0ABR2DYH5_9ROSI</name>
<dbReference type="EMBL" id="JBBPBM010000022">
    <property type="protein sequence ID" value="KAK8547519.1"/>
    <property type="molecule type" value="Genomic_DNA"/>
</dbReference>
<protein>
    <submittedName>
        <fullName evidence="1">Uncharacterized protein</fullName>
    </submittedName>
</protein>
<proteinExistence type="predicted"/>
<accession>A0ABR2DYH5</accession>
<evidence type="ECO:0000313" key="1">
    <source>
        <dbReference type="EMBL" id="KAK8547519.1"/>
    </source>
</evidence>
<gene>
    <name evidence="1" type="ORF">V6N12_031656</name>
</gene>
<sequence>MLWLTTGNHLQIISAGDRDNREGWGVVKDHGTRRRWRAWQLLGAEVTGARGCRLGRLVQGWQGHQLWAPGCMLRRRVVGSDLVDLHRAEMDYNHHALEVLLMVEKRRHTFYCVGMKRYLSLLIMLEFKRSLNGVPLSCRRSIERFSLLPKG</sequence>
<dbReference type="Proteomes" id="UP001472677">
    <property type="component" value="Unassembled WGS sequence"/>
</dbReference>
<comment type="caution">
    <text evidence="1">The sequence shown here is derived from an EMBL/GenBank/DDBJ whole genome shotgun (WGS) entry which is preliminary data.</text>
</comment>
<reference evidence="1 2" key="1">
    <citation type="journal article" date="2024" name="G3 (Bethesda)">
        <title>Genome assembly of Hibiscus sabdariffa L. provides insights into metabolisms of medicinal natural products.</title>
        <authorList>
            <person name="Kim T."/>
        </authorList>
    </citation>
    <scope>NUCLEOTIDE SEQUENCE [LARGE SCALE GENOMIC DNA]</scope>
    <source>
        <strain evidence="1">TK-2024</strain>
        <tissue evidence="1">Old leaves</tissue>
    </source>
</reference>
<organism evidence="1 2">
    <name type="scientific">Hibiscus sabdariffa</name>
    <name type="common">roselle</name>
    <dbReference type="NCBI Taxonomy" id="183260"/>
    <lineage>
        <taxon>Eukaryota</taxon>
        <taxon>Viridiplantae</taxon>
        <taxon>Streptophyta</taxon>
        <taxon>Embryophyta</taxon>
        <taxon>Tracheophyta</taxon>
        <taxon>Spermatophyta</taxon>
        <taxon>Magnoliopsida</taxon>
        <taxon>eudicotyledons</taxon>
        <taxon>Gunneridae</taxon>
        <taxon>Pentapetalae</taxon>
        <taxon>rosids</taxon>
        <taxon>malvids</taxon>
        <taxon>Malvales</taxon>
        <taxon>Malvaceae</taxon>
        <taxon>Malvoideae</taxon>
        <taxon>Hibiscus</taxon>
    </lineage>
</organism>